<evidence type="ECO:0000256" key="3">
    <source>
        <dbReference type="ARBA" id="ARBA00023015"/>
    </source>
</evidence>
<protein>
    <submittedName>
        <fullName evidence="6">Transcription termination/antitermination protein NusG</fullName>
    </submittedName>
</protein>
<gene>
    <name evidence="6" type="primary">nusG_56</name>
    <name evidence="6" type="ORF">SDC9_203527</name>
</gene>
<comment type="caution">
    <text evidence="6">The sequence shown here is derived from an EMBL/GenBank/DDBJ whole genome shotgun (WGS) entry which is preliminary data.</text>
</comment>
<dbReference type="Pfam" id="PF02357">
    <property type="entry name" value="NusG"/>
    <property type="match status" value="1"/>
</dbReference>
<feature type="domain" description="NusG-like N-terminal" evidence="5">
    <location>
        <begin position="1"/>
        <end position="39"/>
    </location>
</feature>
<dbReference type="PRINTS" id="PR00338">
    <property type="entry name" value="NUSGTNSCPFCT"/>
</dbReference>
<name>A0A645J8L8_9ZZZZ</name>
<dbReference type="InterPro" id="IPR001062">
    <property type="entry name" value="Transcrpt_antiterm_NusG"/>
</dbReference>
<dbReference type="PANTHER" id="PTHR30265:SF2">
    <property type="entry name" value="TRANSCRIPTION TERMINATION_ANTITERMINATION PROTEIN NUSG"/>
    <property type="match status" value="1"/>
</dbReference>
<dbReference type="GO" id="GO:0006354">
    <property type="term" value="P:DNA-templated transcription elongation"/>
    <property type="evidence" value="ECO:0007669"/>
    <property type="project" value="InterPro"/>
</dbReference>
<dbReference type="GO" id="GO:0032784">
    <property type="term" value="P:regulation of DNA-templated transcription elongation"/>
    <property type="evidence" value="ECO:0007669"/>
    <property type="project" value="InterPro"/>
</dbReference>
<proteinExistence type="predicted"/>
<dbReference type="InterPro" id="IPR006645">
    <property type="entry name" value="NGN-like_dom"/>
</dbReference>
<evidence type="ECO:0000256" key="4">
    <source>
        <dbReference type="ARBA" id="ARBA00023163"/>
    </source>
</evidence>
<dbReference type="GO" id="GO:0031564">
    <property type="term" value="P:transcription antitermination"/>
    <property type="evidence" value="ECO:0007669"/>
    <property type="project" value="UniProtKB-KW"/>
</dbReference>
<dbReference type="Gene3D" id="3.30.70.940">
    <property type="entry name" value="NusG, N-terminal domain"/>
    <property type="match status" value="1"/>
</dbReference>
<dbReference type="InterPro" id="IPR043425">
    <property type="entry name" value="NusG-like"/>
</dbReference>
<dbReference type="AlphaFoldDB" id="A0A645J8L8"/>
<evidence type="ECO:0000256" key="1">
    <source>
        <dbReference type="ARBA" id="ARBA00022472"/>
    </source>
</evidence>
<keyword evidence="2" id="KW-0889">Transcription antitermination</keyword>
<reference evidence="6" key="1">
    <citation type="submission" date="2019-08" db="EMBL/GenBank/DDBJ databases">
        <authorList>
            <person name="Kucharzyk K."/>
            <person name="Murdoch R.W."/>
            <person name="Higgins S."/>
            <person name="Loffler F."/>
        </authorList>
    </citation>
    <scope>NUCLEOTIDE SEQUENCE</scope>
</reference>
<organism evidence="6">
    <name type="scientific">bioreactor metagenome</name>
    <dbReference type="NCBI Taxonomy" id="1076179"/>
    <lineage>
        <taxon>unclassified sequences</taxon>
        <taxon>metagenomes</taxon>
        <taxon>ecological metagenomes</taxon>
    </lineage>
</organism>
<evidence type="ECO:0000259" key="5">
    <source>
        <dbReference type="Pfam" id="PF02357"/>
    </source>
</evidence>
<dbReference type="SUPFAM" id="SSF82679">
    <property type="entry name" value="N-utilization substance G protein NusG, N-terminal domain"/>
    <property type="match status" value="1"/>
</dbReference>
<dbReference type="InterPro" id="IPR036735">
    <property type="entry name" value="NGN_dom_sf"/>
</dbReference>
<dbReference type="EMBL" id="VSSQ01125519">
    <property type="protein sequence ID" value="MPN55843.1"/>
    <property type="molecule type" value="Genomic_DNA"/>
</dbReference>
<sequence length="104" mass="11555">MVMTEDTWYIVRNTRGVTGFVGAKSNNPVPLTDEEVRAMGIAETQAAIDLVIGESVKIIATPFKGFPATVVEIHNDKRKVKVEVEMFGRATPAELDFNQIEKIY</sequence>
<evidence type="ECO:0000256" key="2">
    <source>
        <dbReference type="ARBA" id="ARBA00022814"/>
    </source>
</evidence>
<dbReference type="GO" id="GO:0006353">
    <property type="term" value="P:DNA-templated transcription termination"/>
    <property type="evidence" value="ECO:0007669"/>
    <property type="project" value="UniProtKB-KW"/>
</dbReference>
<dbReference type="GO" id="GO:0005829">
    <property type="term" value="C:cytosol"/>
    <property type="evidence" value="ECO:0007669"/>
    <property type="project" value="TreeGrafter"/>
</dbReference>
<dbReference type="SUPFAM" id="SSF50104">
    <property type="entry name" value="Translation proteins SH3-like domain"/>
    <property type="match status" value="1"/>
</dbReference>
<dbReference type="InterPro" id="IPR008991">
    <property type="entry name" value="Translation_prot_SH3-like_sf"/>
</dbReference>
<keyword evidence="1" id="KW-0806">Transcription termination</keyword>
<dbReference type="CDD" id="cd06091">
    <property type="entry name" value="KOW_NusG"/>
    <property type="match status" value="1"/>
</dbReference>
<keyword evidence="3" id="KW-0805">Transcription regulation</keyword>
<evidence type="ECO:0000313" key="6">
    <source>
        <dbReference type="EMBL" id="MPN55843.1"/>
    </source>
</evidence>
<keyword evidence="4" id="KW-0804">Transcription</keyword>
<dbReference type="Gene3D" id="2.30.30.30">
    <property type="match status" value="1"/>
</dbReference>
<dbReference type="InterPro" id="IPR014722">
    <property type="entry name" value="Rib_uL2_dom2"/>
</dbReference>
<dbReference type="PANTHER" id="PTHR30265">
    <property type="entry name" value="RHO-INTERACTING TRANSCRIPTION TERMINATION FACTOR NUSG"/>
    <property type="match status" value="1"/>
</dbReference>
<accession>A0A645J8L8</accession>